<feature type="domain" description="Cytosol aminopeptidase" evidence="9">
    <location>
        <begin position="348"/>
        <end position="355"/>
    </location>
</feature>
<comment type="similarity">
    <text evidence="3 8">Belongs to the peptidase M17 family.</text>
</comment>
<evidence type="ECO:0000256" key="2">
    <source>
        <dbReference type="ARBA" id="ARBA00000967"/>
    </source>
</evidence>
<feature type="binding site" evidence="8">
    <location>
        <position position="273"/>
    </location>
    <ligand>
        <name>Mn(2+)</name>
        <dbReference type="ChEBI" id="CHEBI:29035"/>
        <label>1</label>
    </ligand>
</feature>
<evidence type="ECO:0000256" key="4">
    <source>
        <dbReference type="ARBA" id="ARBA00022438"/>
    </source>
</evidence>
<keyword evidence="4 8" id="KW-0031">Aminopeptidase</keyword>
<comment type="subcellular location">
    <subcellularLocation>
        <location evidence="8">Cytoplasm</location>
    </subcellularLocation>
</comment>
<gene>
    <name evidence="8" type="primary">pepA</name>
    <name evidence="10" type="ORF">HNQ97_003037</name>
</gene>
<feature type="binding site" evidence="8">
    <location>
        <position position="352"/>
    </location>
    <ligand>
        <name>Mn(2+)</name>
        <dbReference type="ChEBI" id="CHEBI:29035"/>
        <label>2</label>
    </ligand>
</feature>
<dbReference type="SUPFAM" id="SSF53187">
    <property type="entry name" value="Zn-dependent exopeptidases"/>
    <property type="match status" value="1"/>
</dbReference>
<comment type="catalytic activity">
    <reaction evidence="1 8">
        <text>Release of an N-terminal amino acid, Xaa-|-Yaa-, in which Xaa is preferably Leu, but may be other amino acids including Pro although not Arg or Lys, and Yaa may be Pro. Amino acid amides and methyl esters are also readily hydrolyzed, but rates on arylamides are exceedingly low.</text>
        <dbReference type="EC" id="3.4.11.1"/>
    </reaction>
</comment>
<dbReference type="NCBIfam" id="NF002075">
    <property type="entry name" value="PRK00913.2-2"/>
    <property type="match status" value="1"/>
</dbReference>
<keyword evidence="8" id="KW-0479">Metal-binding</keyword>
<sequence length="502" mass="52586">MTSKPSISFARPGTPKKGTVIVFSADEGGLSDAARANDPAKALDRAFPVADFKGKFAGVVEVLAPEGTAVDRLVAIGTGKASSLDDYAWLKLGGVVAAQLRKATEVAVILDIPDVDADGAAAAGIASGILLRSYSFDKYKTKKDNGDKGGDGKAEDRKPARITIHCADPAAAKKAFADAEAVVGGVLLARDLVNEPANILGPVEFAAQAKELEKLGVKVEILTEKEMKKLGMGSLLGVAQGSVRPPRLAVMQWNGGKAKDKPIAFVGKGVTFDSGGISIKPAAGMEDMKGDMGGAAAVTGLMQALAARKAKVNVVGIIGIVENMVDGNAQRPGDIVTSMSGQTIEVLNTDAEGRLVLADALWYCNQRFEPKFMVNLATLTGAIMVALGQSHAGLFSNNDELAERLTAAGTATQEKLWRMPLGSDYDKLIDSKTADMKNIGGRFGGSITAAQFLQRFVKDTPWAHLDIAGTAMGAPSSEINQSWGSGYGVRLLDRLVRDHYEG</sequence>
<evidence type="ECO:0000256" key="3">
    <source>
        <dbReference type="ARBA" id="ARBA00009528"/>
    </source>
</evidence>
<dbReference type="Proteomes" id="UP000587524">
    <property type="component" value="Unassembled WGS sequence"/>
</dbReference>
<dbReference type="PANTHER" id="PTHR11963:SF23">
    <property type="entry name" value="CYTOSOL AMINOPEPTIDASE"/>
    <property type="match status" value="1"/>
</dbReference>
<evidence type="ECO:0000256" key="1">
    <source>
        <dbReference type="ARBA" id="ARBA00000135"/>
    </source>
</evidence>
<feature type="binding site" evidence="8">
    <location>
        <position position="291"/>
    </location>
    <ligand>
        <name>Mn(2+)</name>
        <dbReference type="ChEBI" id="CHEBI:29035"/>
        <label>2</label>
    </ligand>
</feature>
<comment type="cofactor">
    <cofactor evidence="8">
        <name>Mn(2+)</name>
        <dbReference type="ChEBI" id="CHEBI:29035"/>
    </cofactor>
    <text evidence="8">Binds 2 manganese ions per subunit.</text>
</comment>
<dbReference type="PROSITE" id="PS00631">
    <property type="entry name" value="CYTOSOL_AP"/>
    <property type="match status" value="1"/>
</dbReference>
<evidence type="ECO:0000256" key="8">
    <source>
        <dbReference type="HAMAP-Rule" id="MF_00181"/>
    </source>
</evidence>
<keyword evidence="11" id="KW-1185">Reference proteome</keyword>
<proteinExistence type="inferred from homology"/>
<evidence type="ECO:0000256" key="5">
    <source>
        <dbReference type="ARBA" id="ARBA00022670"/>
    </source>
</evidence>
<dbReference type="InterPro" id="IPR043472">
    <property type="entry name" value="Macro_dom-like"/>
</dbReference>
<accession>A0ABR6C7P2</accession>
<dbReference type="NCBIfam" id="NF002083">
    <property type="entry name" value="PRK00913.3-5"/>
    <property type="match status" value="1"/>
</dbReference>
<protein>
    <recommendedName>
        <fullName evidence="8">Probable cytosol aminopeptidase</fullName>
        <ecNumber evidence="8">3.4.11.1</ecNumber>
    </recommendedName>
    <alternativeName>
        <fullName evidence="8">Leucine aminopeptidase</fullName>
        <shortName evidence="8">LAP</shortName>
        <ecNumber evidence="8">3.4.11.10</ecNumber>
    </alternativeName>
    <alternativeName>
        <fullName evidence="8">Leucyl aminopeptidase</fullName>
    </alternativeName>
</protein>
<evidence type="ECO:0000313" key="11">
    <source>
        <dbReference type="Proteomes" id="UP000587524"/>
    </source>
</evidence>
<dbReference type="GO" id="GO:0004177">
    <property type="term" value="F:aminopeptidase activity"/>
    <property type="evidence" value="ECO:0007669"/>
    <property type="project" value="UniProtKB-KW"/>
</dbReference>
<dbReference type="RefSeq" id="WP_182574427.1">
    <property type="nucleotide sequence ID" value="NZ_JACJHY010000013.1"/>
</dbReference>
<dbReference type="Gene3D" id="3.40.220.10">
    <property type="entry name" value="Leucine Aminopeptidase, subunit E, domain 1"/>
    <property type="match status" value="1"/>
</dbReference>
<feature type="binding site" evidence="8">
    <location>
        <position position="350"/>
    </location>
    <ligand>
        <name>Mn(2+)</name>
        <dbReference type="ChEBI" id="CHEBI:29035"/>
        <label>1</label>
    </ligand>
</feature>
<dbReference type="NCBIfam" id="NF002073">
    <property type="entry name" value="PRK00913.1-2"/>
    <property type="match status" value="1"/>
</dbReference>
<dbReference type="InterPro" id="IPR011356">
    <property type="entry name" value="Leucine_aapep/pepB"/>
</dbReference>
<feature type="binding site" evidence="8">
    <location>
        <position position="273"/>
    </location>
    <ligand>
        <name>Mn(2+)</name>
        <dbReference type="ChEBI" id="CHEBI:29035"/>
        <label>2</label>
    </ligand>
</feature>
<dbReference type="InterPro" id="IPR000819">
    <property type="entry name" value="Peptidase_M17_C"/>
</dbReference>
<dbReference type="EMBL" id="JACJHZ010000013">
    <property type="protein sequence ID" value="MBA9021033.1"/>
    <property type="molecule type" value="Genomic_DNA"/>
</dbReference>
<keyword evidence="5 8" id="KW-0645">Protease</keyword>
<evidence type="ECO:0000313" key="10">
    <source>
        <dbReference type="EMBL" id="MBA9021033.1"/>
    </source>
</evidence>
<dbReference type="PRINTS" id="PR00481">
    <property type="entry name" value="LAMNOPPTDASE"/>
</dbReference>
<dbReference type="CDD" id="cd00433">
    <property type="entry name" value="Peptidase_M17"/>
    <property type="match status" value="1"/>
</dbReference>
<keyword evidence="7 8" id="KW-0464">Manganese</keyword>
<dbReference type="InterPro" id="IPR008283">
    <property type="entry name" value="Peptidase_M17_N"/>
</dbReference>
<dbReference type="SUPFAM" id="SSF52949">
    <property type="entry name" value="Macro domain-like"/>
    <property type="match status" value="1"/>
</dbReference>
<keyword evidence="8" id="KW-0963">Cytoplasm</keyword>
<keyword evidence="6 8" id="KW-0378">Hydrolase</keyword>
<dbReference type="NCBIfam" id="NF002074">
    <property type="entry name" value="PRK00913.1-4"/>
    <property type="match status" value="1"/>
</dbReference>
<feature type="binding site" evidence="8">
    <location>
        <position position="268"/>
    </location>
    <ligand>
        <name>Mn(2+)</name>
        <dbReference type="ChEBI" id="CHEBI:29035"/>
        <label>2</label>
    </ligand>
</feature>
<feature type="binding site" evidence="8">
    <location>
        <position position="352"/>
    </location>
    <ligand>
        <name>Mn(2+)</name>
        <dbReference type="ChEBI" id="CHEBI:29035"/>
        <label>1</label>
    </ligand>
</feature>
<dbReference type="NCBIfam" id="NF002077">
    <property type="entry name" value="PRK00913.2-4"/>
    <property type="match status" value="1"/>
</dbReference>
<evidence type="ECO:0000256" key="7">
    <source>
        <dbReference type="ARBA" id="ARBA00023211"/>
    </source>
</evidence>
<reference evidence="10 11" key="1">
    <citation type="submission" date="2020-08" db="EMBL/GenBank/DDBJ databases">
        <title>Genomic Encyclopedia of Type Strains, Phase IV (KMG-IV): sequencing the most valuable type-strain genomes for metagenomic binning, comparative biology and taxonomic classification.</title>
        <authorList>
            <person name="Goeker M."/>
        </authorList>
    </citation>
    <scope>NUCLEOTIDE SEQUENCE [LARGE SCALE GENOMIC DNA]</scope>
    <source>
        <strain evidence="10 11">DSM 17455</strain>
    </source>
</reference>
<evidence type="ECO:0000256" key="6">
    <source>
        <dbReference type="ARBA" id="ARBA00022801"/>
    </source>
</evidence>
<evidence type="ECO:0000259" key="9">
    <source>
        <dbReference type="PROSITE" id="PS00631"/>
    </source>
</evidence>
<dbReference type="EC" id="3.4.11.10" evidence="8"/>
<dbReference type="HAMAP" id="MF_00181">
    <property type="entry name" value="Cytosol_peptidase_M17"/>
    <property type="match status" value="1"/>
</dbReference>
<organism evidence="10 11">
    <name type="scientific">Aminobacter ciceronei</name>
    <dbReference type="NCBI Taxonomy" id="150723"/>
    <lineage>
        <taxon>Bacteria</taxon>
        <taxon>Pseudomonadati</taxon>
        <taxon>Pseudomonadota</taxon>
        <taxon>Alphaproteobacteria</taxon>
        <taxon>Hyphomicrobiales</taxon>
        <taxon>Phyllobacteriaceae</taxon>
        <taxon>Aminobacter</taxon>
    </lineage>
</organism>
<dbReference type="EC" id="3.4.11.1" evidence="8"/>
<dbReference type="PANTHER" id="PTHR11963">
    <property type="entry name" value="LEUCINE AMINOPEPTIDASE-RELATED"/>
    <property type="match status" value="1"/>
</dbReference>
<comment type="caution">
    <text evidence="10">The sequence shown here is derived from an EMBL/GenBank/DDBJ whole genome shotgun (WGS) entry which is preliminary data.</text>
</comment>
<feature type="active site" evidence="8">
    <location>
        <position position="280"/>
    </location>
</feature>
<dbReference type="Gene3D" id="3.40.630.10">
    <property type="entry name" value="Zn peptidases"/>
    <property type="match status" value="1"/>
</dbReference>
<comment type="catalytic activity">
    <reaction evidence="2 8">
        <text>Release of an N-terminal amino acid, preferentially leucine, but not glutamic or aspartic acids.</text>
        <dbReference type="EC" id="3.4.11.10"/>
    </reaction>
</comment>
<feature type="active site" evidence="8">
    <location>
        <position position="354"/>
    </location>
</feature>
<comment type="function">
    <text evidence="8">Presumably involved in the processing and regular turnover of intracellular proteins. Catalyzes the removal of unsubstituted N-terminal amino acids from various peptides.</text>
</comment>
<name>A0ABR6C7P2_9HYPH</name>
<dbReference type="Pfam" id="PF00883">
    <property type="entry name" value="Peptidase_M17"/>
    <property type="match status" value="1"/>
</dbReference>
<dbReference type="Pfam" id="PF02789">
    <property type="entry name" value="Peptidase_M17_N"/>
    <property type="match status" value="1"/>
</dbReference>
<dbReference type="InterPro" id="IPR023042">
    <property type="entry name" value="Peptidase_M17_leu_NH2_pept"/>
</dbReference>